<dbReference type="InterPro" id="IPR042527">
    <property type="entry name" value="Atg5_UblA_dom_sf"/>
</dbReference>
<evidence type="ECO:0000256" key="3">
    <source>
        <dbReference type="ARBA" id="ARBA00006910"/>
    </source>
</evidence>
<dbReference type="Pfam" id="PF20638">
    <property type="entry name" value="ATG5_UblA"/>
    <property type="match status" value="1"/>
</dbReference>
<dbReference type="FunFam" id="3.10.20.90:FF:000100">
    <property type="entry name" value="Autophagy related 5"/>
    <property type="match status" value="1"/>
</dbReference>
<evidence type="ECO:0000259" key="16">
    <source>
        <dbReference type="Pfam" id="PF04106"/>
    </source>
</evidence>
<comment type="subunit">
    <text evidence="14">Forms a conjugate with ATG12. Part of the minor complex composed of 4 sets of ATG12-ATG5 and ATG16L1 (400 kDa); this complex interacts with ATG3 leading to disruption of ATG7 interaction and promotion of ATG8-like proteins lipidation. Forms an 800-kDa complex composed of ATG12-ATG5 and ATG16L2. The ATG12-ATG5 conjugate interacts with RAB33A; this interaction is bridged by ATG16L1 and promotes ATG12-ATG5-ATG16L1 complex recruitment to phagophores. Interacts with TECPR1; the interaction is direct and does not take place when ATG16L1 is associated with the ATG5-ATG12 conjugate. Interacts with DHX58/RIG-1, IFIH1/MDA5 and MAVS/IPS-1 in monomeric form as well as in ATG12-ATG5 conjugate form. The interaction with MAVS is further enhanced upon vesicular stomatitis virus (VSV) infection. Interacts with ATG3. Interacts with ATG7 and ATG10. Interacts with FADD. Interacts with Bassoon/BSN; this interaction is important for the regulation of presynaptic autophagy. Interacts with ATG16L2.</text>
</comment>
<evidence type="ECO:0000256" key="6">
    <source>
        <dbReference type="ARBA" id="ARBA00022499"/>
    </source>
</evidence>
<dbReference type="InterPro" id="IPR048939">
    <property type="entry name" value="ATG5_UblA"/>
</dbReference>
<dbReference type="GO" id="GO:0034045">
    <property type="term" value="C:phagophore assembly site membrane"/>
    <property type="evidence" value="ECO:0007669"/>
    <property type="project" value="UniProtKB-SubCell"/>
</dbReference>
<gene>
    <name evidence="19" type="primary">EOG090X0BB3</name>
</gene>
<dbReference type="PANTHER" id="PTHR13040:SF2">
    <property type="entry name" value="AUTOPHAGY PROTEIN 5"/>
    <property type="match status" value="1"/>
</dbReference>
<dbReference type="FunFam" id="1.10.246.190:FF:000001">
    <property type="entry name" value="Autophagy related 5"/>
    <property type="match status" value="1"/>
</dbReference>
<dbReference type="Pfam" id="PF04106">
    <property type="entry name" value="ATG5_UblB"/>
    <property type="match status" value="1"/>
</dbReference>
<evidence type="ECO:0000256" key="11">
    <source>
        <dbReference type="ARBA" id="ARBA00023006"/>
    </source>
</evidence>
<evidence type="ECO:0000256" key="8">
    <source>
        <dbReference type="ARBA" id="ARBA00022843"/>
    </source>
</evidence>
<evidence type="ECO:0000256" key="2">
    <source>
        <dbReference type="ARBA" id="ARBA00004623"/>
    </source>
</evidence>
<organism evidence="19">
    <name type="scientific">Ceriodaphnia reticulata</name>
    <dbReference type="NCBI Taxonomy" id="302197"/>
    <lineage>
        <taxon>Eukaryota</taxon>
        <taxon>Metazoa</taxon>
        <taxon>Ecdysozoa</taxon>
        <taxon>Arthropoda</taxon>
        <taxon>Crustacea</taxon>
        <taxon>Branchiopoda</taxon>
        <taxon>Diplostraca</taxon>
        <taxon>Cladocera</taxon>
        <taxon>Anomopoda</taxon>
        <taxon>Daphniidae</taxon>
        <taxon>Ceriodaphnia</taxon>
    </lineage>
</organism>
<sequence>MAEDREILREIWEGKLPVCFTLASEEVSTPIAPDPFYLMVPRLTYFPLVTDKVRRHFVRCIVPEKHDNEMWLEFENHPLKCKITYLINTYRHYPIGLLYDLFVTNSELPWQITVHFDKYPDNKILKCPSKDVVESHLMHSLKEADALKHKNHIMALMQERDHKQLWLGLLHDRFDQFWSANRKLMEHSAEDGFRHIPFRLYAPQASSKPFIQYLVKPIENEKKLTLEDLLHKANLDFDSKGPFQVVIHGIDIPLETPLQWISEHLSYPDNFLHLCIRYSET</sequence>
<dbReference type="InterPro" id="IPR048318">
    <property type="entry name" value="ATG5_UblB"/>
</dbReference>
<dbReference type="Gene3D" id="3.10.20.620">
    <property type="match status" value="1"/>
</dbReference>
<dbReference type="Gene3D" id="1.10.246.190">
    <property type="entry name" value="Autophagy protein Apg5, helix rich domain"/>
    <property type="match status" value="1"/>
</dbReference>
<comment type="subunit">
    <text evidence="15">Conjugated with ATG12.</text>
</comment>
<evidence type="ECO:0000256" key="12">
    <source>
        <dbReference type="ARBA" id="ARBA00023136"/>
    </source>
</evidence>
<dbReference type="GO" id="GO:0000422">
    <property type="term" value="P:autophagy of mitochondrion"/>
    <property type="evidence" value="ECO:0007669"/>
    <property type="project" value="TreeGrafter"/>
</dbReference>
<name>A0A4Y7LUV7_9CRUS</name>
<evidence type="ECO:0000256" key="4">
    <source>
        <dbReference type="ARBA" id="ARBA00015616"/>
    </source>
</evidence>
<keyword evidence="10" id="KW-0007">Acetylation</keyword>
<keyword evidence="6 15" id="KW-1017">Isopeptide bond</keyword>
<comment type="similarity">
    <text evidence="3 15">Belongs to the ATG5 family.</text>
</comment>
<dbReference type="AlphaFoldDB" id="A0A4Y7LUV7"/>
<evidence type="ECO:0000256" key="1">
    <source>
        <dbReference type="ARBA" id="ARBA00004496"/>
    </source>
</evidence>
<dbReference type="GO" id="GO:0006915">
    <property type="term" value="P:apoptotic process"/>
    <property type="evidence" value="ECO:0007669"/>
    <property type="project" value="UniProtKB-KW"/>
</dbReference>
<dbReference type="GO" id="GO:0034727">
    <property type="term" value="P:piecemeal microautophagy of the nucleus"/>
    <property type="evidence" value="ECO:0007669"/>
    <property type="project" value="TreeGrafter"/>
</dbReference>
<dbReference type="GO" id="GO:0006995">
    <property type="term" value="P:cellular response to nitrogen starvation"/>
    <property type="evidence" value="ECO:0007669"/>
    <property type="project" value="TreeGrafter"/>
</dbReference>
<accession>A0A4Y7LUV7</accession>
<dbReference type="GO" id="GO:0000045">
    <property type="term" value="P:autophagosome assembly"/>
    <property type="evidence" value="ECO:0007669"/>
    <property type="project" value="UniProtKB-ARBA"/>
</dbReference>
<reference evidence="19" key="1">
    <citation type="submission" date="2018-08" db="EMBL/GenBank/DDBJ databases">
        <authorList>
            <person name="Cornetti L."/>
        </authorList>
    </citation>
    <scope>NUCLEOTIDE SEQUENCE</scope>
    <source>
        <strain evidence="19">OM-SAIQ-clone2</strain>
    </source>
</reference>
<dbReference type="FunFam" id="3.10.20.620:FF:000001">
    <property type="entry name" value="Autophagy related 5"/>
    <property type="match status" value="1"/>
</dbReference>
<keyword evidence="11 15" id="KW-0072">Autophagy</keyword>
<dbReference type="GO" id="GO:0002376">
    <property type="term" value="P:immune system process"/>
    <property type="evidence" value="ECO:0007669"/>
    <property type="project" value="UniProtKB-KW"/>
</dbReference>
<dbReference type="PANTHER" id="PTHR13040">
    <property type="entry name" value="AUTOPHAGY PROTEIN 5"/>
    <property type="match status" value="1"/>
</dbReference>
<evidence type="ECO:0000313" key="19">
    <source>
        <dbReference type="EMBL" id="SVE73130.1"/>
    </source>
</evidence>
<feature type="domain" description="Autophagy protein ATG5 UblB" evidence="16">
    <location>
        <begin position="195"/>
        <end position="276"/>
    </location>
</feature>
<evidence type="ECO:0000256" key="5">
    <source>
        <dbReference type="ARBA" id="ARBA00022490"/>
    </source>
</evidence>
<dbReference type="GO" id="GO:0061908">
    <property type="term" value="C:phagophore"/>
    <property type="evidence" value="ECO:0007669"/>
    <property type="project" value="TreeGrafter"/>
</dbReference>
<keyword evidence="5" id="KW-0963">Cytoplasm</keyword>
<comment type="subcellular location">
    <subcellularLocation>
        <location evidence="1">Cytoplasm</location>
    </subcellularLocation>
    <subcellularLocation>
        <location evidence="2 15">Preautophagosomal structure membrane</location>
        <topology evidence="2 15">Peripheral membrane protein</topology>
    </subcellularLocation>
</comment>
<evidence type="ECO:0000256" key="10">
    <source>
        <dbReference type="ARBA" id="ARBA00022990"/>
    </source>
</evidence>
<feature type="domain" description="Autophagy protein ATG5 alpha-helical bundle region" evidence="17">
    <location>
        <begin position="131"/>
        <end position="186"/>
    </location>
</feature>
<dbReference type="GO" id="GO:0044233">
    <property type="term" value="C:mitochondria-associated endoplasmic reticulum membrane contact site"/>
    <property type="evidence" value="ECO:0007669"/>
    <property type="project" value="TreeGrafter"/>
</dbReference>
<dbReference type="InterPro" id="IPR042526">
    <property type="entry name" value="Atg5_HR"/>
</dbReference>
<evidence type="ECO:0000259" key="17">
    <source>
        <dbReference type="Pfam" id="PF20637"/>
    </source>
</evidence>
<keyword evidence="12 15" id="KW-0472">Membrane</keyword>
<dbReference type="GO" id="GO:0019776">
    <property type="term" value="F:Atg8-family ligase activity"/>
    <property type="evidence" value="ECO:0007669"/>
    <property type="project" value="TreeGrafter"/>
</dbReference>
<evidence type="ECO:0000259" key="18">
    <source>
        <dbReference type="Pfam" id="PF20638"/>
    </source>
</evidence>
<dbReference type="GO" id="GO:0005776">
    <property type="term" value="C:autophagosome"/>
    <property type="evidence" value="ECO:0007669"/>
    <property type="project" value="TreeGrafter"/>
</dbReference>
<dbReference type="EMBL" id="LR003511">
    <property type="protein sequence ID" value="SVE73130.1"/>
    <property type="molecule type" value="mRNA"/>
</dbReference>
<dbReference type="Gene3D" id="3.10.20.90">
    <property type="entry name" value="Phosphatidylinositol 3-kinase Catalytic Subunit, Chain A, domain 1"/>
    <property type="match status" value="1"/>
</dbReference>
<proteinExistence type="evidence at transcript level"/>
<dbReference type="GO" id="GO:0034274">
    <property type="term" value="C:Atg12-Atg5-Atg16 complex"/>
    <property type="evidence" value="ECO:0007669"/>
    <property type="project" value="TreeGrafter"/>
</dbReference>
<evidence type="ECO:0000256" key="15">
    <source>
        <dbReference type="RuleBase" id="RU361202"/>
    </source>
</evidence>
<dbReference type="Pfam" id="PF20637">
    <property type="entry name" value="ATG5_HBR"/>
    <property type="match status" value="1"/>
</dbReference>
<protein>
    <recommendedName>
        <fullName evidence="4 15">Autophagy protein 5</fullName>
    </recommendedName>
</protein>
<evidence type="ECO:0000256" key="7">
    <source>
        <dbReference type="ARBA" id="ARBA00022703"/>
    </source>
</evidence>
<comment type="function">
    <text evidence="13">May play an important role in the apoptotic process, possibly within the modified cytoskeleton. Its expression is a relatively late event in the apoptotic process, occurring downstream of caspase activity. Plays a crucial role in IFN-gamma-induced autophagic cell death by interacting with FADD.</text>
</comment>
<keyword evidence="7" id="KW-0053">Apoptosis</keyword>
<dbReference type="InterPro" id="IPR048940">
    <property type="entry name" value="ATG5_HBR"/>
</dbReference>
<keyword evidence="9" id="KW-0391">Immunity</keyword>
<keyword evidence="8 15" id="KW-0832">Ubl conjugation</keyword>
<comment type="function">
    <text evidence="15">Involved in autophagic vesicle formation.</text>
</comment>
<evidence type="ECO:0000256" key="14">
    <source>
        <dbReference type="ARBA" id="ARBA00093583"/>
    </source>
</evidence>
<dbReference type="InterPro" id="IPR007239">
    <property type="entry name" value="Atg5"/>
</dbReference>
<dbReference type="GO" id="GO:0043069">
    <property type="term" value="P:negative regulation of programmed cell death"/>
    <property type="evidence" value="ECO:0007669"/>
    <property type="project" value="UniProtKB-ARBA"/>
</dbReference>
<evidence type="ECO:0000256" key="13">
    <source>
        <dbReference type="ARBA" id="ARBA00025421"/>
    </source>
</evidence>
<evidence type="ECO:0000256" key="9">
    <source>
        <dbReference type="ARBA" id="ARBA00022859"/>
    </source>
</evidence>
<feature type="domain" description="Autophagy protein ATG5 UblA" evidence="18">
    <location>
        <begin position="11"/>
        <end position="116"/>
    </location>
</feature>